<sequence length="102" mass="12193">MEPIKKALERFIADIDRDPRICLSHIGLFSVLLYLREEHGGMEPFPIKREDLMKAAKISSTTTYFRIIRELHEYGYIDYYPTFNRMSLSQVKIREMDEKKTF</sequence>
<keyword evidence="2" id="KW-1185">Reference proteome</keyword>
<reference evidence="2" key="1">
    <citation type="submission" date="2016-11" db="EMBL/GenBank/DDBJ databases">
        <authorList>
            <person name="Varghese N."/>
            <person name="Submissions S."/>
        </authorList>
    </citation>
    <scope>NUCLEOTIDE SEQUENCE [LARGE SCALE GENOMIC DNA]</scope>
    <source>
        <strain evidence="2">DSM 15292</strain>
    </source>
</reference>
<protein>
    <recommendedName>
        <fullName evidence="3">Helix-turn-helix domain-containing protein</fullName>
    </recommendedName>
</protein>
<organism evidence="1 2">
    <name type="scientific">Algoriphagus halophilus</name>
    <dbReference type="NCBI Taxonomy" id="226505"/>
    <lineage>
        <taxon>Bacteria</taxon>
        <taxon>Pseudomonadati</taxon>
        <taxon>Bacteroidota</taxon>
        <taxon>Cytophagia</taxon>
        <taxon>Cytophagales</taxon>
        <taxon>Cyclobacteriaceae</taxon>
        <taxon>Algoriphagus</taxon>
    </lineage>
</organism>
<dbReference type="OrthoDB" id="1442826at2"/>
<dbReference type="STRING" id="226505.SAMN05444394_1792"/>
<dbReference type="AlphaFoldDB" id="A0A1N6E724"/>
<accession>A0A1N6E724</accession>
<dbReference type="EMBL" id="FSRC01000001">
    <property type="protein sequence ID" value="SIN78812.1"/>
    <property type="molecule type" value="Genomic_DNA"/>
</dbReference>
<evidence type="ECO:0000313" key="2">
    <source>
        <dbReference type="Proteomes" id="UP000185221"/>
    </source>
</evidence>
<evidence type="ECO:0000313" key="1">
    <source>
        <dbReference type="EMBL" id="SIN78812.1"/>
    </source>
</evidence>
<proteinExistence type="predicted"/>
<evidence type="ECO:0008006" key="3">
    <source>
        <dbReference type="Google" id="ProtNLM"/>
    </source>
</evidence>
<dbReference type="Proteomes" id="UP000185221">
    <property type="component" value="Unassembled WGS sequence"/>
</dbReference>
<dbReference type="RefSeq" id="WP_074224488.1">
    <property type="nucleotide sequence ID" value="NZ_FSRC01000001.1"/>
</dbReference>
<name>A0A1N6E724_9BACT</name>
<gene>
    <name evidence="1" type="ORF">SAMN05444394_1792</name>
</gene>